<keyword evidence="1" id="KW-0597">Phosphoprotein</keyword>
<evidence type="ECO:0000259" key="3">
    <source>
        <dbReference type="PROSITE" id="PS50930"/>
    </source>
</evidence>
<protein>
    <submittedName>
        <fullName evidence="4">Two component transcriptional regulator, LytTR family</fullName>
    </submittedName>
</protein>
<dbReference type="OrthoDB" id="1646880at2"/>
<feature type="modified residue" description="4-aspartylphosphate" evidence="1">
    <location>
        <position position="54"/>
    </location>
</feature>
<dbReference type="GO" id="GO:0003677">
    <property type="term" value="F:DNA binding"/>
    <property type="evidence" value="ECO:0007669"/>
    <property type="project" value="InterPro"/>
</dbReference>
<feature type="domain" description="Response regulatory" evidence="2">
    <location>
        <begin position="3"/>
        <end position="114"/>
    </location>
</feature>
<evidence type="ECO:0000313" key="5">
    <source>
        <dbReference type="Proteomes" id="UP000199532"/>
    </source>
</evidence>
<evidence type="ECO:0000259" key="2">
    <source>
        <dbReference type="PROSITE" id="PS50110"/>
    </source>
</evidence>
<reference evidence="4 5" key="1">
    <citation type="submission" date="2016-10" db="EMBL/GenBank/DDBJ databases">
        <authorList>
            <person name="de Groot N.N."/>
        </authorList>
    </citation>
    <scope>NUCLEOTIDE SEQUENCE [LARGE SCALE GENOMIC DNA]</scope>
    <source>
        <strain evidence="4 5">DSM 19938</strain>
    </source>
</reference>
<evidence type="ECO:0000313" key="4">
    <source>
        <dbReference type="EMBL" id="SEJ41319.1"/>
    </source>
</evidence>
<dbReference type="Pfam" id="PF04397">
    <property type="entry name" value="LytTR"/>
    <property type="match status" value="1"/>
</dbReference>
<accession>A0A1H6YJ63</accession>
<keyword evidence="5" id="KW-1185">Reference proteome</keyword>
<sequence length="229" mass="26246">MIKAIAIDDERPALEILGTFCGRTDFIDLQKTFIKTGQAREYLEENPVDLIFLDIHMPVVSGIDFFKNIPHPAMVIFTTAYAEYAVESYELNAVDYLLKPFSQDRFLLAANKALQMFQGARQKSGADSPVLYFRVDYGLVPISINDILFIEGLDNYLKIHLISQKPVVVRLTMKAMMEKLPEHGFVRIHRSYIVSLDKVASFRNKHIQIGQEEIPVGASYEEYFKSIFR</sequence>
<dbReference type="Gene3D" id="3.40.50.2300">
    <property type="match status" value="1"/>
</dbReference>
<dbReference type="PANTHER" id="PTHR37299">
    <property type="entry name" value="TRANSCRIPTIONAL REGULATOR-RELATED"/>
    <property type="match status" value="1"/>
</dbReference>
<dbReference type="RefSeq" id="WP_090338544.1">
    <property type="nucleotide sequence ID" value="NZ_FNXY01000007.1"/>
</dbReference>
<dbReference type="Gene3D" id="2.40.50.1020">
    <property type="entry name" value="LytTr DNA-binding domain"/>
    <property type="match status" value="1"/>
</dbReference>
<dbReference type="Pfam" id="PF00072">
    <property type="entry name" value="Response_reg"/>
    <property type="match status" value="1"/>
</dbReference>
<dbReference type="InterPro" id="IPR046947">
    <property type="entry name" value="LytR-like"/>
</dbReference>
<dbReference type="InterPro" id="IPR001789">
    <property type="entry name" value="Sig_transdc_resp-reg_receiver"/>
</dbReference>
<organism evidence="4 5">
    <name type="scientific">Dyadobacter koreensis</name>
    <dbReference type="NCBI Taxonomy" id="408657"/>
    <lineage>
        <taxon>Bacteria</taxon>
        <taxon>Pseudomonadati</taxon>
        <taxon>Bacteroidota</taxon>
        <taxon>Cytophagia</taxon>
        <taxon>Cytophagales</taxon>
        <taxon>Spirosomataceae</taxon>
        <taxon>Dyadobacter</taxon>
    </lineage>
</organism>
<dbReference type="Proteomes" id="UP000199532">
    <property type="component" value="Unassembled WGS sequence"/>
</dbReference>
<dbReference type="PROSITE" id="PS50930">
    <property type="entry name" value="HTH_LYTTR"/>
    <property type="match status" value="1"/>
</dbReference>
<name>A0A1H6YJ63_9BACT</name>
<gene>
    <name evidence="4" type="ORF">SAMN04487995_4559</name>
</gene>
<dbReference type="PROSITE" id="PS50110">
    <property type="entry name" value="RESPONSE_REGULATORY"/>
    <property type="match status" value="1"/>
</dbReference>
<dbReference type="GO" id="GO:0000156">
    <property type="term" value="F:phosphorelay response regulator activity"/>
    <property type="evidence" value="ECO:0007669"/>
    <property type="project" value="InterPro"/>
</dbReference>
<evidence type="ECO:0000256" key="1">
    <source>
        <dbReference type="PROSITE-ProRule" id="PRU00169"/>
    </source>
</evidence>
<dbReference type="InterPro" id="IPR007492">
    <property type="entry name" value="LytTR_DNA-bd_dom"/>
</dbReference>
<dbReference type="SMART" id="SM00448">
    <property type="entry name" value="REC"/>
    <property type="match status" value="1"/>
</dbReference>
<proteinExistence type="predicted"/>
<dbReference type="SUPFAM" id="SSF52172">
    <property type="entry name" value="CheY-like"/>
    <property type="match status" value="1"/>
</dbReference>
<feature type="domain" description="HTH LytTR-type" evidence="3">
    <location>
        <begin position="131"/>
        <end position="229"/>
    </location>
</feature>
<dbReference type="PANTHER" id="PTHR37299:SF1">
    <property type="entry name" value="STAGE 0 SPORULATION PROTEIN A HOMOLOG"/>
    <property type="match status" value="1"/>
</dbReference>
<dbReference type="InterPro" id="IPR011006">
    <property type="entry name" value="CheY-like_superfamily"/>
</dbReference>
<dbReference type="EMBL" id="FNXY01000007">
    <property type="protein sequence ID" value="SEJ41319.1"/>
    <property type="molecule type" value="Genomic_DNA"/>
</dbReference>
<dbReference type="SMART" id="SM00850">
    <property type="entry name" value="LytTR"/>
    <property type="match status" value="1"/>
</dbReference>
<dbReference type="AlphaFoldDB" id="A0A1H6YJ63"/>
<dbReference type="STRING" id="408657.SAMN04487995_4559"/>